<accession>A0A1Q5SRH9</accession>
<dbReference type="Proteomes" id="UP000186030">
    <property type="component" value="Unassembled WGS sequence"/>
</dbReference>
<name>A0A1Q5SRH9_9BACL</name>
<sequence length="88" mass="9935">MAAAFFVLALLQLLYNYDKLYLMLALMVLAIVLASVLRTFARAEWAWPSAGHAAFRFKAEPMAICGFPFCEGSCRLQTVFFAFAVRFQ</sequence>
<keyword evidence="1" id="KW-0472">Membrane</keyword>
<evidence type="ECO:0000313" key="2">
    <source>
        <dbReference type="EMBL" id="OKO90526.1"/>
    </source>
</evidence>
<dbReference type="AlphaFoldDB" id="A0A1Q5SRH9"/>
<protein>
    <submittedName>
        <fullName evidence="2">Uncharacterized protein</fullName>
    </submittedName>
</protein>
<gene>
    <name evidence="2" type="ORF">BRO54_3039</name>
</gene>
<organism evidence="2 3">
    <name type="scientific">Geobacillus proteiniphilus</name>
    <dbReference type="NCBI Taxonomy" id="860353"/>
    <lineage>
        <taxon>Bacteria</taxon>
        <taxon>Bacillati</taxon>
        <taxon>Bacillota</taxon>
        <taxon>Bacilli</taxon>
        <taxon>Bacillales</taxon>
        <taxon>Anoxybacillaceae</taxon>
        <taxon>Geobacillus</taxon>
    </lineage>
</organism>
<comment type="caution">
    <text evidence="2">The sequence shown here is derived from an EMBL/GenBank/DDBJ whole genome shotgun (WGS) entry which is preliminary data.</text>
</comment>
<keyword evidence="1" id="KW-0812">Transmembrane</keyword>
<reference evidence="3" key="2">
    <citation type="submission" date="2017-01" db="EMBL/GenBank/DDBJ databases">
        <title>Genome sequencing and annotation of Geobacillus sp. 1017, a Hydrocarbon-Oxidizing Thermophilic Bacterium Isolated from a Heavy Oil Reservoir (China).</title>
        <authorList>
            <person name="Kadnikov V.V."/>
            <person name="Mardanov A.V."/>
            <person name="Poltaraus A.B."/>
            <person name="Sokolova D.S."/>
            <person name="Semenova E.M."/>
            <person name="Ravin N.V."/>
            <person name="Tourova T.P."/>
            <person name="Nazina T.N."/>
        </authorList>
    </citation>
    <scope>NUCLEOTIDE SEQUENCE [LARGE SCALE GENOMIC DNA]</scope>
    <source>
        <strain evidence="3">1017</strain>
    </source>
</reference>
<dbReference type="EMBL" id="MQMG01000045">
    <property type="protein sequence ID" value="OKO90526.1"/>
    <property type="molecule type" value="Genomic_DNA"/>
</dbReference>
<reference evidence="2 3" key="1">
    <citation type="submission" date="2016-11" db="EMBL/GenBank/DDBJ databases">
        <authorList>
            <person name="Kadnikov V."/>
            <person name="Nazina T."/>
        </authorList>
    </citation>
    <scope>NUCLEOTIDE SEQUENCE [LARGE SCALE GENOMIC DNA]</scope>
    <source>
        <strain evidence="2 3">1017</strain>
    </source>
</reference>
<evidence type="ECO:0000256" key="1">
    <source>
        <dbReference type="SAM" id="Phobius"/>
    </source>
</evidence>
<proteinExistence type="predicted"/>
<feature type="transmembrane region" description="Helical" evidence="1">
    <location>
        <begin position="20"/>
        <end position="41"/>
    </location>
</feature>
<keyword evidence="1" id="KW-1133">Transmembrane helix</keyword>
<evidence type="ECO:0000313" key="3">
    <source>
        <dbReference type="Proteomes" id="UP000186030"/>
    </source>
</evidence>